<dbReference type="AlphaFoldDB" id="A0A1E5QFN4"/>
<gene>
    <name evidence="10" type="ORF">BH720_19390</name>
</gene>
<dbReference type="EC" id="1.3.5.5" evidence="8"/>
<dbReference type="NCBIfam" id="TIGR02731">
    <property type="entry name" value="phytoene_desat"/>
    <property type="match status" value="1"/>
</dbReference>
<reference evidence="10" key="1">
    <citation type="submission" date="2016-09" db="EMBL/GenBank/DDBJ databases">
        <title>Draft genome of thermotolerant cyanobacterium Desertifilum sp. strain IPPAS B-1220.</title>
        <authorList>
            <person name="Sinetova M.A."/>
            <person name="Bolakhan K."/>
            <person name="Zayadan B.K."/>
            <person name="Mironov K.S."/>
            <person name="Ustinova V."/>
            <person name="Kupriyanova E.V."/>
            <person name="Sidorov R.A."/>
            <person name="Skrypnik A.N."/>
            <person name="Gogoleva N.E."/>
            <person name="Gogolev Y.V."/>
            <person name="Los D.A."/>
        </authorList>
    </citation>
    <scope>NUCLEOTIDE SEQUENCE [LARGE SCALE GENOMIC DNA]</scope>
    <source>
        <strain evidence="10">IPPAS B-1220</strain>
    </source>
</reference>
<dbReference type="GO" id="GO:0005886">
    <property type="term" value="C:plasma membrane"/>
    <property type="evidence" value="ECO:0007669"/>
    <property type="project" value="UniProtKB-SubCell"/>
</dbReference>
<dbReference type="GO" id="GO:0016166">
    <property type="term" value="F:phytoene dehydrogenase activity"/>
    <property type="evidence" value="ECO:0007669"/>
    <property type="project" value="UniProtKB-UniRule"/>
</dbReference>
<protein>
    <recommendedName>
        <fullName evidence="8">Phytoene dehydrogenase</fullName>
        <ecNumber evidence="8">1.3.5.5</ecNumber>
    </recommendedName>
</protein>
<dbReference type="InterPro" id="IPR050464">
    <property type="entry name" value="Zeta_carotene_desat/Oxidored"/>
</dbReference>
<evidence type="ECO:0000256" key="2">
    <source>
        <dbReference type="ARBA" id="ARBA00004900"/>
    </source>
</evidence>
<sequence length="471" mass="53070">MRVAIAGAGLAGLACAKYLTDAGYTPIVLERRDVLGGKVAAWQDEDGDWYETGLHIFFGAYPNILQLFKELDIEDRLQWKEHTMIFNQPEVPGTYSRFDFPDIPAPWNGIVAILRNNDMLTWPEKIKFGLGLIPAMIQGQNYVEQMDRYSFSEWLKLQNVPPRVEKEVFIAMSKALNFIDPDEISSTVILTALNRFLQEKNGSKMAFLDGSPTERLCQPIVDYITERGGEVRLNAPVKEFLLDEDGKVRGFLMRGLDGQPDEVLTADLYVSAMPVDPLKVMLPEPWRQLDYFKQLDGLEGVPVINLHLWFDRKLTDIDHLLFSRSPLLSVYADMSNTCKAYANPDRSMLELVLAPAKDWISKSDSEIVEATLAELEQLFPQHFSGDDRAKLLKYHVVKTPRSVYKATPGRQQHRPSQTTPISNFFLTGDYTMQRYLASMEGAVLSGKLTAQAIANSNRPSVTNTQPIGVGS</sequence>
<keyword evidence="6 8" id="KW-0560">Oxidoreductase</keyword>
<dbReference type="Pfam" id="PF01593">
    <property type="entry name" value="Amino_oxidase"/>
    <property type="match status" value="1"/>
</dbReference>
<accession>A0A1E5QFN4</accession>
<comment type="cofactor">
    <cofactor evidence="8">
        <name>FAD</name>
        <dbReference type="ChEBI" id="CHEBI:57692"/>
    </cofactor>
</comment>
<dbReference type="InterPro" id="IPR036188">
    <property type="entry name" value="FAD/NAD-bd_sf"/>
</dbReference>
<evidence type="ECO:0000259" key="9">
    <source>
        <dbReference type="Pfam" id="PF01593"/>
    </source>
</evidence>
<dbReference type="InterPro" id="IPR014102">
    <property type="entry name" value="Phytoene_desaturase"/>
</dbReference>
<comment type="subcellular location">
    <subcellularLocation>
        <location evidence="1 8">Cell membrane</location>
        <topology evidence="1 8">Peripheral membrane protein</topology>
    </subcellularLocation>
</comment>
<dbReference type="PROSITE" id="PS51257">
    <property type="entry name" value="PROKAR_LIPOPROTEIN"/>
    <property type="match status" value="1"/>
</dbReference>
<dbReference type="UniPathway" id="UPA00803"/>
<evidence type="ECO:0000256" key="5">
    <source>
        <dbReference type="ARBA" id="ARBA00022746"/>
    </source>
</evidence>
<evidence type="ECO:0000313" key="10">
    <source>
        <dbReference type="EMBL" id="OEJ73407.1"/>
    </source>
</evidence>
<proteinExistence type="inferred from homology"/>
<evidence type="ECO:0000256" key="4">
    <source>
        <dbReference type="ARBA" id="ARBA00022646"/>
    </source>
</evidence>
<dbReference type="PANTHER" id="PTHR42923:SF45">
    <property type="entry name" value="15-CIS-PHYTOENE DESATURASE, CHLOROPLASTIC_CHROMOPLASTIC"/>
    <property type="match status" value="1"/>
</dbReference>
<dbReference type="STRING" id="1781255.BH720_19390"/>
<evidence type="ECO:0000256" key="1">
    <source>
        <dbReference type="ARBA" id="ARBA00004202"/>
    </source>
</evidence>
<dbReference type="OrthoDB" id="438203at2"/>
<comment type="catalytic activity">
    <reaction evidence="8">
        <text>2 a plastoquinone + 15-cis-phytoene = 9,9',15-tri-cis-zeta-carotene + 2 a plastoquinol</text>
        <dbReference type="Rhea" id="RHEA:30287"/>
        <dbReference type="Rhea" id="RHEA-COMP:9561"/>
        <dbReference type="Rhea" id="RHEA-COMP:9562"/>
        <dbReference type="ChEBI" id="CHEBI:17757"/>
        <dbReference type="ChEBI" id="CHEBI:27787"/>
        <dbReference type="ChEBI" id="CHEBI:48717"/>
        <dbReference type="ChEBI" id="CHEBI:62192"/>
        <dbReference type="EC" id="1.3.5.5"/>
    </reaction>
</comment>
<organism evidence="10">
    <name type="scientific">Desertifilum tharense IPPAS B-1220</name>
    <dbReference type="NCBI Taxonomy" id="1781255"/>
    <lineage>
        <taxon>Bacteria</taxon>
        <taxon>Bacillati</taxon>
        <taxon>Cyanobacteriota</taxon>
        <taxon>Cyanophyceae</taxon>
        <taxon>Desertifilales</taxon>
        <taxon>Desertifilaceae</taxon>
        <taxon>Desertifilum</taxon>
    </lineage>
</organism>
<dbReference type="InterPro" id="IPR002937">
    <property type="entry name" value="Amino_oxidase"/>
</dbReference>
<dbReference type="EMBL" id="MJGC01000088">
    <property type="protein sequence ID" value="OEJ73407.1"/>
    <property type="molecule type" value="Genomic_DNA"/>
</dbReference>
<dbReference type="PANTHER" id="PTHR42923">
    <property type="entry name" value="PROTOPORPHYRINOGEN OXIDASE"/>
    <property type="match status" value="1"/>
</dbReference>
<comment type="function">
    <text evidence="8">This enzyme converts phytoene into zeta-carotene via the intermediary of phytofluene by the symmetrical introduction of two double bonds at the C-11 and C-11' positions of phytoene.</text>
</comment>
<evidence type="ECO:0000256" key="6">
    <source>
        <dbReference type="ARBA" id="ARBA00023002"/>
    </source>
</evidence>
<dbReference type="FunFam" id="3.50.50.60:FF:000091">
    <property type="entry name" value="15-cis-phytoene desaturase, chloroplastic/chromoplastic"/>
    <property type="match status" value="1"/>
</dbReference>
<keyword evidence="4" id="KW-0359">Herbicide resistance</keyword>
<comment type="similarity">
    <text evidence="3 8">Belongs to the carotenoid/retinoid oxidoreductase family.</text>
</comment>
<name>A0A1E5QFN4_9CYAN</name>
<dbReference type="PRINTS" id="PR00419">
    <property type="entry name" value="ADXRDTASE"/>
</dbReference>
<keyword evidence="7" id="KW-0472">Membrane</keyword>
<keyword evidence="8" id="KW-1003">Cell membrane</keyword>
<evidence type="ECO:0000256" key="8">
    <source>
        <dbReference type="RuleBase" id="RU368016"/>
    </source>
</evidence>
<comment type="cofactor">
    <cofactor evidence="8">
        <name>NAD(+)</name>
        <dbReference type="ChEBI" id="CHEBI:57540"/>
    </cofactor>
    <cofactor evidence="8">
        <name>NADP(+)</name>
        <dbReference type="ChEBI" id="CHEBI:58349"/>
    </cofactor>
</comment>
<feature type="domain" description="Amine oxidase" evidence="9">
    <location>
        <begin position="10"/>
        <end position="453"/>
    </location>
</feature>
<dbReference type="Gene3D" id="3.50.50.60">
    <property type="entry name" value="FAD/NAD(P)-binding domain"/>
    <property type="match status" value="1"/>
</dbReference>
<evidence type="ECO:0000256" key="3">
    <source>
        <dbReference type="ARBA" id="ARBA00006046"/>
    </source>
</evidence>
<comment type="pathway">
    <text evidence="2 8">Carotenoid biosynthesis; lycopene biosynthesis.</text>
</comment>
<evidence type="ECO:0000256" key="7">
    <source>
        <dbReference type="ARBA" id="ARBA00023136"/>
    </source>
</evidence>
<dbReference type="GO" id="GO:0009635">
    <property type="term" value="P:response to herbicide"/>
    <property type="evidence" value="ECO:0007669"/>
    <property type="project" value="UniProtKB-KW"/>
</dbReference>
<dbReference type="SUPFAM" id="SSF51905">
    <property type="entry name" value="FAD/NAD(P)-binding domain"/>
    <property type="match status" value="1"/>
</dbReference>
<keyword evidence="5 8" id="KW-0125">Carotenoid biosynthesis</keyword>
<dbReference type="GO" id="GO:0016117">
    <property type="term" value="P:carotenoid biosynthetic process"/>
    <property type="evidence" value="ECO:0007669"/>
    <property type="project" value="UniProtKB-UniRule"/>
</dbReference>
<comment type="caution">
    <text evidence="10">The sequence shown here is derived from an EMBL/GenBank/DDBJ whole genome shotgun (WGS) entry which is preliminary data.</text>
</comment>